<dbReference type="Proteomes" id="UP001304243">
    <property type="component" value="Unassembled WGS sequence"/>
</dbReference>
<feature type="region of interest" description="Disordered" evidence="1">
    <location>
        <begin position="12"/>
        <end position="48"/>
    </location>
</feature>
<evidence type="ECO:0000259" key="2">
    <source>
        <dbReference type="Pfam" id="PF12763"/>
    </source>
</evidence>
<evidence type="ECO:0000313" key="3">
    <source>
        <dbReference type="EMBL" id="KAK4511662.1"/>
    </source>
</evidence>
<feature type="domain" description="EH" evidence="2">
    <location>
        <begin position="59"/>
        <end position="138"/>
    </location>
</feature>
<gene>
    <name evidence="3" type="primary">SMC1</name>
    <name evidence="3" type="ORF">ATC70_012879</name>
</gene>
<proteinExistence type="predicted"/>
<keyword evidence="4" id="KW-1185">Reference proteome</keyword>
<dbReference type="InterPro" id="IPR000261">
    <property type="entry name" value="EH_dom"/>
</dbReference>
<feature type="region of interest" description="Disordered" evidence="1">
    <location>
        <begin position="405"/>
        <end position="429"/>
    </location>
</feature>
<dbReference type="Gene3D" id="1.10.238.10">
    <property type="entry name" value="EF-hand"/>
    <property type="match status" value="1"/>
</dbReference>
<dbReference type="GeneID" id="89956565"/>
<reference evidence="3 4" key="1">
    <citation type="submission" date="2022-11" db="EMBL/GenBank/DDBJ databases">
        <title>Mucor velutinosus strain NIH1002 WGS.</title>
        <authorList>
            <person name="Subramanian P."/>
            <person name="Mullikin J.C."/>
            <person name="Segre J.A."/>
            <person name="Zelazny A.M."/>
        </authorList>
    </citation>
    <scope>NUCLEOTIDE SEQUENCE [LARGE SCALE GENOMIC DNA]</scope>
    <source>
        <strain evidence="3 4">NIH1002</strain>
    </source>
</reference>
<dbReference type="InterPro" id="IPR011992">
    <property type="entry name" value="EF-hand-dom_pair"/>
</dbReference>
<sequence>MNKLKTVFQRSSQKQRVIEDRRPQQFVKRHSSVAAPTPSTPNSGTIYDNNPPAIGFEDLSELEKPAYESWWKDLDPFDLKKINNQTVLKFLVGCSLQDSKLEQILALFETAGDGLNKLQFFAMLRLIAHAQNGRKISRALVYLGAPVPHFHRNAIDALIQSDIIPQRQQLSDASNNSINDKENLQTAGLEVIPNTTKHQRKSWWGNEKQQQTEHRRSYMGPFTAHTPIPNTTYTTATTTATSTSESDSSMQDYFYPIPSIPNHTINTTSISNTPNYQWPQVLPQPPLTTETSATTPHANNMIRPIFTSAMTTTATITPVTPNIIQLEEKQQYTHSRSRSAGNPSDFIHHNPYELQATAPIMIPEDQLHSSRSSLSLHELNTGQSLLLTQKFVYQSPSVRNQELSTANPFNQAEEPPLKSPFGDENHSDEDDHLAIDQSPSIHLNYKPNQFSIPPPPVPTQSTKPAFPKYTRTNTFLVKRSLSTAVAVDRHKEEHLHFTKHQRHKSTSATHDIFY</sequence>
<evidence type="ECO:0000313" key="4">
    <source>
        <dbReference type="Proteomes" id="UP001304243"/>
    </source>
</evidence>
<name>A0AAN7D6Y3_9FUNG</name>
<dbReference type="SUPFAM" id="SSF47473">
    <property type="entry name" value="EF-hand"/>
    <property type="match status" value="1"/>
</dbReference>
<dbReference type="AlphaFoldDB" id="A0AAN7D6Y3"/>
<evidence type="ECO:0000256" key="1">
    <source>
        <dbReference type="SAM" id="MobiDB-lite"/>
    </source>
</evidence>
<comment type="caution">
    <text evidence="3">The sequence shown here is derived from an EMBL/GenBank/DDBJ whole genome shotgun (WGS) entry which is preliminary data.</text>
</comment>
<accession>A0AAN7D6Y3</accession>
<dbReference type="EMBL" id="JASEJX010000030">
    <property type="protein sequence ID" value="KAK4511662.1"/>
    <property type="molecule type" value="Genomic_DNA"/>
</dbReference>
<protein>
    <submittedName>
        <fullName evidence="3">Structural maintenance of chromosomes protein 1</fullName>
    </submittedName>
</protein>
<dbReference type="RefSeq" id="XP_064678328.1">
    <property type="nucleotide sequence ID" value="XM_064832048.1"/>
</dbReference>
<organism evidence="3 4">
    <name type="scientific">Mucor velutinosus</name>
    <dbReference type="NCBI Taxonomy" id="708070"/>
    <lineage>
        <taxon>Eukaryota</taxon>
        <taxon>Fungi</taxon>
        <taxon>Fungi incertae sedis</taxon>
        <taxon>Mucoromycota</taxon>
        <taxon>Mucoromycotina</taxon>
        <taxon>Mucoromycetes</taxon>
        <taxon>Mucorales</taxon>
        <taxon>Mucorineae</taxon>
        <taxon>Mucoraceae</taxon>
        <taxon>Mucor</taxon>
    </lineage>
</organism>
<dbReference type="Pfam" id="PF12763">
    <property type="entry name" value="EH"/>
    <property type="match status" value="1"/>
</dbReference>